<name>A0A7W2TUK8_9GAMM</name>
<dbReference type="InterPro" id="IPR014017">
    <property type="entry name" value="DNA_helicase_UvrD-like_C"/>
</dbReference>
<evidence type="ECO:0000256" key="13">
    <source>
        <dbReference type="ARBA" id="ARBA00034923"/>
    </source>
</evidence>
<dbReference type="Gene3D" id="1.10.486.10">
    <property type="entry name" value="PCRA, domain 4"/>
    <property type="match status" value="1"/>
</dbReference>
<dbReference type="Pfam" id="PF13361">
    <property type="entry name" value="UvrD_C"/>
    <property type="match status" value="2"/>
</dbReference>
<dbReference type="SUPFAM" id="SSF52540">
    <property type="entry name" value="P-loop containing nucleoside triphosphate hydrolases"/>
    <property type="match status" value="1"/>
</dbReference>
<keyword evidence="3" id="KW-0227">DNA damage</keyword>
<evidence type="ECO:0000256" key="8">
    <source>
        <dbReference type="ARBA" id="ARBA00023125"/>
    </source>
</evidence>
<keyword evidence="10" id="KW-0413">Isomerase</keyword>
<gene>
    <name evidence="18" type="ORF">H2508_03705</name>
</gene>
<dbReference type="GO" id="GO:0003677">
    <property type="term" value="F:DNA binding"/>
    <property type="evidence" value="ECO:0007669"/>
    <property type="project" value="UniProtKB-KW"/>
</dbReference>
<evidence type="ECO:0000256" key="15">
    <source>
        <dbReference type="PROSITE-ProRule" id="PRU00560"/>
    </source>
</evidence>
<keyword evidence="7 15" id="KW-0067">ATP-binding</keyword>
<dbReference type="PROSITE" id="PS51217">
    <property type="entry name" value="UVRD_HELICASE_CTER"/>
    <property type="match status" value="1"/>
</dbReference>
<keyword evidence="19" id="KW-1185">Reference proteome</keyword>
<accession>A0A7W2TUK8</accession>
<dbReference type="Pfam" id="PF00580">
    <property type="entry name" value="UvrD-helicase"/>
    <property type="match status" value="1"/>
</dbReference>
<comment type="catalytic activity">
    <reaction evidence="11">
        <text>Couples ATP hydrolysis with the unwinding of duplex DNA by translocating in the 3'-5' direction.</text>
        <dbReference type="EC" id="5.6.2.4"/>
    </reaction>
</comment>
<proteinExistence type="predicted"/>
<dbReference type="EMBL" id="JACFXU010000013">
    <property type="protein sequence ID" value="MBA6412208.1"/>
    <property type="molecule type" value="Genomic_DNA"/>
</dbReference>
<dbReference type="InterPro" id="IPR011604">
    <property type="entry name" value="PDDEXK-like_dom_sf"/>
</dbReference>
<evidence type="ECO:0000259" key="16">
    <source>
        <dbReference type="PROSITE" id="PS51198"/>
    </source>
</evidence>
<keyword evidence="1" id="KW-0540">Nuclease</keyword>
<evidence type="ECO:0000256" key="7">
    <source>
        <dbReference type="ARBA" id="ARBA00022840"/>
    </source>
</evidence>
<evidence type="ECO:0000313" key="18">
    <source>
        <dbReference type="EMBL" id="MBA6412208.1"/>
    </source>
</evidence>
<evidence type="ECO:0000256" key="12">
    <source>
        <dbReference type="ARBA" id="ARBA00034808"/>
    </source>
</evidence>
<feature type="domain" description="UvrD-like helicase ATP-binding" evidence="16">
    <location>
        <begin position="2"/>
        <end position="485"/>
    </location>
</feature>
<keyword evidence="4 15" id="KW-0378">Hydrolase</keyword>
<protein>
    <recommendedName>
        <fullName evidence="12">DNA 3'-5' helicase</fullName>
        <ecNumber evidence="12">5.6.2.4</ecNumber>
    </recommendedName>
    <alternativeName>
        <fullName evidence="13">DNA 3'-5' helicase II</fullName>
    </alternativeName>
</protein>
<evidence type="ECO:0000256" key="10">
    <source>
        <dbReference type="ARBA" id="ARBA00023235"/>
    </source>
</evidence>
<organism evidence="18 19">
    <name type="scientific">Sediminihaliea albiluteola</name>
    <dbReference type="NCBI Taxonomy" id="2758564"/>
    <lineage>
        <taxon>Bacteria</taxon>
        <taxon>Pseudomonadati</taxon>
        <taxon>Pseudomonadota</taxon>
        <taxon>Gammaproteobacteria</taxon>
        <taxon>Cellvibrionales</taxon>
        <taxon>Halieaceae</taxon>
        <taxon>Sediminihaliea</taxon>
    </lineage>
</organism>
<dbReference type="InterPro" id="IPR038726">
    <property type="entry name" value="PDDEXK_AddAB-type"/>
</dbReference>
<evidence type="ECO:0000313" key="19">
    <source>
        <dbReference type="Proteomes" id="UP000539350"/>
    </source>
</evidence>
<evidence type="ECO:0000256" key="14">
    <source>
        <dbReference type="ARBA" id="ARBA00048988"/>
    </source>
</evidence>
<keyword evidence="6" id="KW-0269">Exonuclease</keyword>
<dbReference type="RefSeq" id="WP_182169022.1">
    <property type="nucleotide sequence ID" value="NZ_JACFXU010000013.1"/>
</dbReference>
<dbReference type="InterPro" id="IPR011335">
    <property type="entry name" value="Restrct_endonuc-II-like"/>
</dbReference>
<dbReference type="Gene3D" id="3.40.50.300">
    <property type="entry name" value="P-loop containing nucleotide triphosphate hydrolases"/>
    <property type="match status" value="4"/>
</dbReference>
<dbReference type="PROSITE" id="PS51198">
    <property type="entry name" value="UVRD_HELICASE_ATP_BIND"/>
    <property type="match status" value="1"/>
</dbReference>
<evidence type="ECO:0000256" key="4">
    <source>
        <dbReference type="ARBA" id="ARBA00022801"/>
    </source>
</evidence>
<dbReference type="Gene3D" id="3.90.320.10">
    <property type="match status" value="1"/>
</dbReference>
<evidence type="ECO:0000256" key="1">
    <source>
        <dbReference type="ARBA" id="ARBA00022722"/>
    </source>
</evidence>
<evidence type="ECO:0000256" key="3">
    <source>
        <dbReference type="ARBA" id="ARBA00022763"/>
    </source>
</evidence>
<evidence type="ECO:0000256" key="5">
    <source>
        <dbReference type="ARBA" id="ARBA00022806"/>
    </source>
</evidence>
<evidence type="ECO:0000256" key="6">
    <source>
        <dbReference type="ARBA" id="ARBA00022839"/>
    </source>
</evidence>
<dbReference type="InterPro" id="IPR000212">
    <property type="entry name" value="DNA_helicase_UvrD/REP"/>
</dbReference>
<dbReference type="AlphaFoldDB" id="A0A7W2TUK8"/>
<sequence>MTIVDAVQREAALNPLKSFCVSAPAGSGKTELLIQRFLALLARVQRPEQVLAITFTRKAAAEMRERVVQALQEAQAGLPCSSDHQQRTRDLALAALERDREQAWRLLHNTARLNIRTIDGFCAALTRQMPVLSAFGAQATAVDDAVPLYAEAVAELFAMTEGEHPVKTDLRALMLHFDNRWNRLSELLQGLLARRDQWLSYIHVRHSPEAAEQRLLQTVEGVVCETLAQLRQQFGARLSALYDLRCFSAQNLGEAEPRHAGDSLEDLPEWRALRHMLLTKDGSKWRSRFTVKEGFPPGNGRNKEQKEALQEIISELSADDGLRQALLEVDVLPEIEGNSTSWQLVLHLSNVLPVLAAQLLLVFERHGKVDHSQVAQSALQALGDDDYPTDLALRLDYQLEHILIDEFQDTAITQFELLRRLTRGWAEHNEANPGAPRSFLIVGDGMQSIYGFRDANVSLFLQARDHGFNGVLPEYLELQANFRSEAGVVDWVNQTFSQVFPQEDNIARGEVSFSAATAVKPVGSDPAVRLQVFHGDEAEQAEVAFVCDGVAEALTASNDGSIAVLGRSRPQLQGIVAGLRERGIAFAAQDMDRLEHSPVVLDLMTLVRALSNRADRVAWMAVLRAPWCGLSLADLLSLARADDNGRYQDLLTLCGEPAVVQALSEDGRKRLSALRSAMNWAIARRDRLSQRAWLEQLWLRLDGPATVAEKAALADAQRFFELIEQGELEGRNFDLPWLQTQVAKLYANAGDPDARVQLMTLHKAKGLEFDHVFIPALARKSGNDSRPLMLWDEFGDDQGQRSFLLAADDHSKKGEPGVYNYLAQRRKRKTQLENTRLLYVGATRAIKQLVLSATLKVDAKTDSLKAPTENTLLACIWPAVKEQAQIVEVADGMPQQHNEVSWPLLQRLVIATEVSEAAPLEQRASDNSNRPAPLANSLERHSGTVVHQALEVLAQRSDLPREPSEDDFSLWRWSLACLGLEGAVLEQAFERVKASVSQTLADEQAGRWLLSSQHKEAACELALTQVSAEGEIKDIVIDRTFIDPLEGTRWVVDYKTSEPAEGQSLAEFMAHEAQRYQKQLLTYRDALSELGPEPLRCALYFTALAELHPVELPPPA</sequence>
<dbReference type="GO" id="GO:0005524">
    <property type="term" value="F:ATP binding"/>
    <property type="evidence" value="ECO:0007669"/>
    <property type="project" value="UniProtKB-UniRule"/>
</dbReference>
<dbReference type="GO" id="GO:0000725">
    <property type="term" value="P:recombinational repair"/>
    <property type="evidence" value="ECO:0007669"/>
    <property type="project" value="TreeGrafter"/>
</dbReference>
<dbReference type="GO" id="GO:0004527">
    <property type="term" value="F:exonuclease activity"/>
    <property type="evidence" value="ECO:0007669"/>
    <property type="project" value="UniProtKB-KW"/>
</dbReference>
<keyword evidence="9" id="KW-0234">DNA repair</keyword>
<feature type="domain" description="UvrD-like helicase C-terminal" evidence="17">
    <location>
        <begin position="497"/>
        <end position="766"/>
    </location>
</feature>
<keyword evidence="2 15" id="KW-0547">Nucleotide-binding</keyword>
<dbReference type="EC" id="5.6.2.4" evidence="12"/>
<dbReference type="GO" id="GO:0043138">
    <property type="term" value="F:3'-5' DNA helicase activity"/>
    <property type="evidence" value="ECO:0007669"/>
    <property type="project" value="UniProtKB-EC"/>
</dbReference>
<comment type="caution">
    <text evidence="18">The sequence shown here is derived from an EMBL/GenBank/DDBJ whole genome shotgun (WGS) entry which is preliminary data.</text>
</comment>
<evidence type="ECO:0000256" key="9">
    <source>
        <dbReference type="ARBA" id="ARBA00023204"/>
    </source>
</evidence>
<feature type="binding site" evidence="15">
    <location>
        <begin position="23"/>
        <end position="30"/>
    </location>
    <ligand>
        <name>ATP</name>
        <dbReference type="ChEBI" id="CHEBI:30616"/>
    </ligand>
</feature>
<evidence type="ECO:0000256" key="2">
    <source>
        <dbReference type="ARBA" id="ARBA00022741"/>
    </source>
</evidence>
<dbReference type="SUPFAM" id="SSF52980">
    <property type="entry name" value="Restriction endonuclease-like"/>
    <property type="match status" value="1"/>
</dbReference>
<dbReference type="InterPro" id="IPR027417">
    <property type="entry name" value="P-loop_NTPase"/>
</dbReference>
<dbReference type="PANTHER" id="PTHR11070">
    <property type="entry name" value="UVRD / RECB / PCRA DNA HELICASE FAMILY MEMBER"/>
    <property type="match status" value="1"/>
</dbReference>
<evidence type="ECO:0000259" key="17">
    <source>
        <dbReference type="PROSITE" id="PS51217"/>
    </source>
</evidence>
<dbReference type="PANTHER" id="PTHR11070:SF2">
    <property type="entry name" value="ATP-DEPENDENT DNA HELICASE SRS2"/>
    <property type="match status" value="1"/>
</dbReference>
<dbReference type="GO" id="GO:0005829">
    <property type="term" value="C:cytosol"/>
    <property type="evidence" value="ECO:0007669"/>
    <property type="project" value="TreeGrafter"/>
</dbReference>
<dbReference type="Proteomes" id="UP000539350">
    <property type="component" value="Unassembled WGS sequence"/>
</dbReference>
<dbReference type="GO" id="GO:0033202">
    <property type="term" value="C:DNA helicase complex"/>
    <property type="evidence" value="ECO:0007669"/>
    <property type="project" value="TreeGrafter"/>
</dbReference>
<comment type="catalytic activity">
    <reaction evidence="14">
        <text>ATP + H2O = ADP + phosphate + H(+)</text>
        <dbReference type="Rhea" id="RHEA:13065"/>
        <dbReference type="ChEBI" id="CHEBI:15377"/>
        <dbReference type="ChEBI" id="CHEBI:15378"/>
        <dbReference type="ChEBI" id="CHEBI:30616"/>
        <dbReference type="ChEBI" id="CHEBI:43474"/>
        <dbReference type="ChEBI" id="CHEBI:456216"/>
        <dbReference type="EC" id="5.6.2.4"/>
    </reaction>
</comment>
<keyword evidence="8" id="KW-0238">DNA-binding</keyword>
<keyword evidence="5 15" id="KW-0347">Helicase</keyword>
<evidence type="ECO:0000256" key="11">
    <source>
        <dbReference type="ARBA" id="ARBA00034617"/>
    </source>
</evidence>
<reference evidence="18 19" key="1">
    <citation type="submission" date="2020-07" db="EMBL/GenBank/DDBJ databases">
        <title>Halieaceae bacterium, F7430, whole genome shotgun sequencing project.</title>
        <authorList>
            <person name="Jiang S."/>
            <person name="Liu Z.W."/>
            <person name="Du Z.J."/>
        </authorList>
    </citation>
    <scope>NUCLEOTIDE SEQUENCE [LARGE SCALE GENOMIC DNA]</scope>
    <source>
        <strain evidence="18 19">F7430</strain>
    </source>
</reference>
<dbReference type="InterPro" id="IPR014016">
    <property type="entry name" value="UvrD-like_ATP-bd"/>
</dbReference>
<dbReference type="Pfam" id="PF12705">
    <property type="entry name" value="PDDEXK_1"/>
    <property type="match status" value="1"/>
</dbReference>